<keyword evidence="3" id="KW-1185">Reference proteome</keyword>
<gene>
    <name evidence="2" type="ORF">RB602_05870</name>
</gene>
<feature type="transmembrane region" description="Helical" evidence="1">
    <location>
        <begin position="106"/>
        <end position="126"/>
    </location>
</feature>
<dbReference type="KEGG" id="acoa:RB602_05870"/>
<keyword evidence="1" id="KW-0472">Membrane</keyword>
<name>A0AA97FAM3_9SPHN</name>
<evidence type="ECO:0000256" key="1">
    <source>
        <dbReference type="SAM" id="Phobius"/>
    </source>
</evidence>
<dbReference type="AlphaFoldDB" id="A0AA97FAM3"/>
<feature type="transmembrane region" description="Helical" evidence="1">
    <location>
        <begin position="146"/>
        <end position="164"/>
    </location>
</feature>
<keyword evidence="1" id="KW-0812">Transmembrane</keyword>
<feature type="transmembrane region" description="Helical" evidence="1">
    <location>
        <begin position="33"/>
        <end position="53"/>
    </location>
</feature>
<feature type="transmembrane region" description="Helical" evidence="1">
    <location>
        <begin position="176"/>
        <end position="194"/>
    </location>
</feature>
<evidence type="ECO:0000313" key="3">
    <source>
        <dbReference type="Proteomes" id="UP001302429"/>
    </source>
</evidence>
<sequence length="228" mass="23925">MEKVAVAAPHGFDIGALVDDLEPVNPLRIRDGMAMAITLTLFVGVGISLFLGLRNGLVSGNIETIYVLRLLALLSVGLTAGYAAMSMARPAVGGENRSFESLAWRIALGLAAAFPLAALANFALDIPRSAEAMTSLFVPTVGRECLTFSGMSALMIGAAIVTWLRRGAVMAPERAGWLVGLAAGGFGAAAYSIYCPINGVIYIGTWYSLAVLISAVAGRLIVPRLLRW</sequence>
<feature type="transmembrane region" description="Helical" evidence="1">
    <location>
        <begin position="200"/>
        <end position="222"/>
    </location>
</feature>
<organism evidence="2 3">
    <name type="scientific">Alterisphingorhabdus coralli</name>
    <dbReference type="NCBI Taxonomy" id="3071408"/>
    <lineage>
        <taxon>Bacteria</taxon>
        <taxon>Pseudomonadati</taxon>
        <taxon>Pseudomonadota</taxon>
        <taxon>Alphaproteobacteria</taxon>
        <taxon>Sphingomonadales</taxon>
        <taxon>Sphingomonadaceae</taxon>
        <taxon>Alterisphingorhabdus (ex Yan et al. 2024)</taxon>
    </lineage>
</organism>
<keyword evidence="1" id="KW-1133">Transmembrane helix</keyword>
<dbReference type="RefSeq" id="WP_317083803.1">
    <property type="nucleotide sequence ID" value="NZ_CP136594.1"/>
</dbReference>
<dbReference type="InterPro" id="IPR009495">
    <property type="entry name" value="NrsF"/>
</dbReference>
<protein>
    <submittedName>
        <fullName evidence="2">DUF1109 domain-containing protein</fullName>
    </submittedName>
</protein>
<dbReference type="Pfam" id="PF06532">
    <property type="entry name" value="NrsF"/>
    <property type="match status" value="1"/>
</dbReference>
<dbReference type="Proteomes" id="UP001302429">
    <property type="component" value="Chromosome"/>
</dbReference>
<evidence type="ECO:0000313" key="2">
    <source>
        <dbReference type="EMBL" id="WOE76238.1"/>
    </source>
</evidence>
<dbReference type="EMBL" id="CP136594">
    <property type="protein sequence ID" value="WOE76238.1"/>
    <property type="molecule type" value="Genomic_DNA"/>
</dbReference>
<accession>A0AA97FAM3</accession>
<feature type="transmembrane region" description="Helical" evidence="1">
    <location>
        <begin position="65"/>
        <end position="85"/>
    </location>
</feature>
<reference evidence="2 3" key="1">
    <citation type="submission" date="2023-10" db="EMBL/GenBank/DDBJ databases">
        <title>Complete genome sequence of a Sphingomonadaceae bacterium.</title>
        <authorList>
            <person name="Yan C."/>
        </authorList>
    </citation>
    <scope>NUCLEOTIDE SEQUENCE [LARGE SCALE GENOMIC DNA]</scope>
    <source>
        <strain evidence="2 3">SCSIO 66989</strain>
    </source>
</reference>
<proteinExistence type="predicted"/>